<proteinExistence type="predicted"/>
<dbReference type="KEGG" id="nsh:GXM_09432"/>
<organism evidence="2 3">
    <name type="scientific">Nostoc sphaeroides CCNUC1</name>
    <dbReference type="NCBI Taxonomy" id="2653204"/>
    <lineage>
        <taxon>Bacteria</taxon>
        <taxon>Bacillati</taxon>
        <taxon>Cyanobacteriota</taxon>
        <taxon>Cyanophyceae</taxon>
        <taxon>Nostocales</taxon>
        <taxon>Nostocaceae</taxon>
        <taxon>Nostoc</taxon>
    </lineage>
</organism>
<dbReference type="EMBL" id="CP045227">
    <property type="protein sequence ID" value="QFS51938.1"/>
    <property type="molecule type" value="Genomic_DNA"/>
</dbReference>
<evidence type="ECO:0000313" key="2">
    <source>
        <dbReference type="EMBL" id="QFS51938.1"/>
    </source>
</evidence>
<dbReference type="AlphaFoldDB" id="A0A5P8WGN4"/>
<accession>A0A5P8WGN4</accession>
<reference evidence="2 3" key="1">
    <citation type="submission" date="2019-10" db="EMBL/GenBank/DDBJ databases">
        <title>Genomic and transcriptomic insights into the perfect genentic adaptation of a filamentous nitrogen-fixing cyanobacterium to rice fields.</title>
        <authorList>
            <person name="Chen Z."/>
        </authorList>
    </citation>
    <scope>NUCLEOTIDE SEQUENCE [LARGE SCALE GENOMIC DNA]</scope>
    <source>
        <strain evidence="2">CCNUC1</strain>
    </source>
</reference>
<feature type="compositionally biased region" description="Polar residues" evidence="1">
    <location>
        <begin position="27"/>
        <end position="38"/>
    </location>
</feature>
<evidence type="ECO:0000256" key="1">
    <source>
        <dbReference type="SAM" id="MobiDB-lite"/>
    </source>
</evidence>
<feature type="region of interest" description="Disordered" evidence="1">
    <location>
        <begin position="1"/>
        <end position="49"/>
    </location>
</feature>
<dbReference type="Proteomes" id="UP000326678">
    <property type="component" value="Chromosome Gxm2"/>
</dbReference>
<protein>
    <submittedName>
        <fullName evidence="2">Uncharacterized protein</fullName>
    </submittedName>
</protein>
<keyword evidence="3" id="KW-1185">Reference proteome</keyword>
<name>A0A5P8WGN4_9NOSO</name>
<gene>
    <name evidence="2" type="ORF">GXM_09432</name>
</gene>
<evidence type="ECO:0000313" key="3">
    <source>
        <dbReference type="Proteomes" id="UP000326678"/>
    </source>
</evidence>
<sequence>MVNCGNLKEKNKGGNFRTGVKGLPQYQGVSGTAKQLSAQRLKGIDRRQL</sequence>